<keyword evidence="6" id="KW-0479">Metal-binding</keyword>
<evidence type="ECO:0000256" key="10">
    <source>
        <dbReference type="ARBA" id="ARBA00022833"/>
    </source>
</evidence>
<evidence type="ECO:0000256" key="6">
    <source>
        <dbReference type="ARBA" id="ARBA00022723"/>
    </source>
</evidence>
<comment type="similarity">
    <text evidence="4">Belongs to the metallo-beta-lactamase superfamily. Class-B beta-lactamase family.</text>
</comment>
<dbReference type="Proteomes" id="UP001597046">
    <property type="component" value="Unassembled WGS sequence"/>
</dbReference>
<organism evidence="13 14">
    <name type="scientific">Terrabacter terrigena</name>
    <dbReference type="NCBI Taxonomy" id="574718"/>
    <lineage>
        <taxon>Bacteria</taxon>
        <taxon>Bacillati</taxon>
        <taxon>Actinomycetota</taxon>
        <taxon>Actinomycetes</taxon>
        <taxon>Micrococcales</taxon>
        <taxon>Intrasporangiaceae</taxon>
        <taxon>Terrabacter</taxon>
    </lineage>
</organism>
<feature type="domain" description="Metallo-beta-lactamase" evidence="12">
    <location>
        <begin position="27"/>
        <end position="217"/>
    </location>
</feature>
<sequence length="247" mass="25641">MSAQQLLEGVWLVGSGTHPHALTDPHDCHSYLVWDGTGGFVVDCGTGLGSDTWLANIGSVCDPARVGGVLLTHYHADHAGGSAAATAAGLDVMAHPLAAKALLAGDQAATQLNRAKAAGIYPSDYTLAPANVEPLPPGRRLRSGGIEVDVVDAPGHCDGHLVFLWDGPEGRTLFSGDCVFAGGRISMQAIPDCRLDLYASTLIDLAFRDIDILLPGHQTLVLEGAAAQLKQAAASFSRLIPPPNVLT</sequence>
<dbReference type="InterPro" id="IPR001018">
    <property type="entry name" value="Beta-lactamase_class-B_CS"/>
</dbReference>
<reference evidence="14" key="1">
    <citation type="journal article" date="2019" name="Int. J. Syst. Evol. Microbiol.">
        <title>The Global Catalogue of Microorganisms (GCM) 10K type strain sequencing project: providing services to taxonomists for standard genome sequencing and annotation.</title>
        <authorList>
            <consortium name="The Broad Institute Genomics Platform"/>
            <consortium name="The Broad Institute Genome Sequencing Center for Infectious Disease"/>
            <person name="Wu L."/>
            <person name="Ma J."/>
        </authorList>
    </citation>
    <scope>NUCLEOTIDE SEQUENCE [LARGE SCALE GENOMIC DNA]</scope>
    <source>
        <strain evidence="14">CCUG 57508</strain>
    </source>
</reference>
<gene>
    <name evidence="13" type="ORF">ACFQ2V_20040</name>
</gene>
<dbReference type="InterPro" id="IPR050855">
    <property type="entry name" value="NDM-1-like"/>
</dbReference>
<name>A0ABW3N354_9MICO</name>
<dbReference type="Gene3D" id="3.60.15.10">
    <property type="entry name" value="Ribonuclease Z/Hydroxyacylglutathione hydrolase-like"/>
    <property type="match status" value="1"/>
</dbReference>
<dbReference type="SMART" id="SM00849">
    <property type="entry name" value="Lactamase_B"/>
    <property type="match status" value="1"/>
</dbReference>
<dbReference type="CDD" id="cd06262">
    <property type="entry name" value="metallo-hydrolase-like_MBL-fold"/>
    <property type="match status" value="1"/>
</dbReference>
<keyword evidence="9 13" id="KW-0378">Hydrolase</keyword>
<evidence type="ECO:0000256" key="5">
    <source>
        <dbReference type="ARBA" id="ARBA00012865"/>
    </source>
</evidence>
<comment type="subcellular location">
    <subcellularLocation>
        <location evidence="3">Periplasm</location>
    </subcellularLocation>
</comment>
<comment type="catalytic activity">
    <reaction evidence="1">
        <text>a beta-lactam + H2O = a substituted beta-amino acid</text>
        <dbReference type="Rhea" id="RHEA:20401"/>
        <dbReference type="ChEBI" id="CHEBI:15377"/>
        <dbReference type="ChEBI" id="CHEBI:35627"/>
        <dbReference type="ChEBI" id="CHEBI:140347"/>
        <dbReference type="EC" id="3.5.2.6"/>
    </reaction>
</comment>
<evidence type="ECO:0000256" key="3">
    <source>
        <dbReference type="ARBA" id="ARBA00004418"/>
    </source>
</evidence>
<keyword evidence="8" id="KW-0574">Periplasm</keyword>
<dbReference type="Pfam" id="PF00753">
    <property type="entry name" value="Lactamase_B"/>
    <property type="match status" value="1"/>
</dbReference>
<dbReference type="EMBL" id="JBHTKH010000022">
    <property type="protein sequence ID" value="MFD1056602.1"/>
    <property type="molecule type" value="Genomic_DNA"/>
</dbReference>
<keyword evidence="14" id="KW-1185">Reference proteome</keyword>
<evidence type="ECO:0000256" key="4">
    <source>
        <dbReference type="ARBA" id="ARBA00005250"/>
    </source>
</evidence>
<accession>A0ABW3N354</accession>
<dbReference type="PANTHER" id="PTHR42951:SF22">
    <property type="entry name" value="METALLO BETA-LACTAMASE SUPERFAMILY LIPOPROTEIN"/>
    <property type="match status" value="1"/>
</dbReference>
<proteinExistence type="inferred from homology"/>
<dbReference type="SUPFAM" id="SSF56281">
    <property type="entry name" value="Metallo-hydrolase/oxidoreductase"/>
    <property type="match status" value="1"/>
</dbReference>
<dbReference type="PANTHER" id="PTHR42951">
    <property type="entry name" value="METALLO-BETA-LACTAMASE DOMAIN-CONTAINING"/>
    <property type="match status" value="1"/>
</dbReference>
<dbReference type="InterPro" id="IPR036866">
    <property type="entry name" value="RibonucZ/Hydroxyglut_hydro"/>
</dbReference>
<keyword evidence="10" id="KW-0862">Zinc</keyword>
<keyword evidence="11" id="KW-0046">Antibiotic resistance</keyword>
<evidence type="ECO:0000256" key="9">
    <source>
        <dbReference type="ARBA" id="ARBA00022801"/>
    </source>
</evidence>
<evidence type="ECO:0000256" key="2">
    <source>
        <dbReference type="ARBA" id="ARBA00001947"/>
    </source>
</evidence>
<dbReference type="RefSeq" id="WP_386054710.1">
    <property type="nucleotide sequence ID" value="NZ_JBHTKH010000022.1"/>
</dbReference>
<evidence type="ECO:0000256" key="8">
    <source>
        <dbReference type="ARBA" id="ARBA00022764"/>
    </source>
</evidence>
<evidence type="ECO:0000256" key="1">
    <source>
        <dbReference type="ARBA" id="ARBA00001526"/>
    </source>
</evidence>
<dbReference type="GO" id="GO:0016787">
    <property type="term" value="F:hydrolase activity"/>
    <property type="evidence" value="ECO:0007669"/>
    <property type="project" value="UniProtKB-KW"/>
</dbReference>
<evidence type="ECO:0000313" key="13">
    <source>
        <dbReference type="EMBL" id="MFD1056602.1"/>
    </source>
</evidence>
<evidence type="ECO:0000256" key="7">
    <source>
        <dbReference type="ARBA" id="ARBA00022729"/>
    </source>
</evidence>
<evidence type="ECO:0000259" key="12">
    <source>
        <dbReference type="SMART" id="SM00849"/>
    </source>
</evidence>
<dbReference type="PROSITE" id="PS00743">
    <property type="entry name" value="BETA_LACTAMASE_B_1"/>
    <property type="match status" value="1"/>
</dbReference>
<dbReference type="InterPro" id="IPR001279">
    <property type="entry name" value="Metallo-B-lactamas"/>
</dbReference>
<evidence type="ECO:0000256" key="11">
    <source>
        <dbReference type="ARBA" id="ARBA00023251"/>
    </source>
</evidence>
<evidence type="ECO:0000313" key="14">
    <source>
        <dbReference type="Proteomes" id="UP001597046"/>
    </source>
</evidence>
<dbReference type="EC" id="3.5.2.6" evidence="5"/>
<protein>
    <recommendedName>
        <fullName evidence="5">beta-lactamase</fullName>
        <ecNumber evidence="5">3.5.2.6</ecNumber>
    </recommendedName>
</protein>
<comment type="caution">
    <text evidence="13">The sequence shown here is derived from an EMBL/GenBank/DDBJ whole genome shotgun (WGS) entry which is preliminary data.</text>
</comment>
<keyword evidence="7" id="KW-0732">Signal</keyword>
<comment type="cofactor">
    <cofactor evidence="2">
        <name>Zn(2+)</name>
        <dbReference type="ChEBI" id="CHEBI:29105"/>
    </cofactor>
</comment>